<feature type="transmembrane region" description="Helical" evidence="4">
    <location>
        <begin position="401"/>
        <end position="419"/>
    </location>
</feature>
<evidence type="ECO:0000259" key="5">
    <source>
        <dbReference type="PROSITE" id="PS50850"/>
    </source>
</evidence>
<feature type="transmembrane region" description="Helical" evidence="4">
    <location>
        <begin position="367"/>
        <end position="389"/>
    </location>
</feature>
<dbReference type="PROSITE" id="PS50850">
    <property type="entry name" value="MFS"/>
    <property type="match status" value="1"/>
</dbReference>
<evidence type="ECO:0000256" key="1">
    <source>
        <dbReference type="ARBA" id="ARBA00022692"/>
    </source>
</evidence>
<keyword evidence="1 4" id="KW-0812">Transmembrane</keyword>
<comment type="caution">
    <text evidence="6">The sequence shown here is derived from an EMBL/GenBank/DDBJ whole genome shotgun (WGS) entry which is preliminary data.</text>
</comment>
<dbReference type="InterPro" id="IPR036259">
    <property type="entry name" value="MFS_trans_sf"/>
</dbReference>
<dbReference type="Proteomes" id="UP001231124">
    <property type="component" value="Unassembled WGS sequence"/>
</dbReference>
<feature type="transmembrane region" description="Helical" evidence="4">
    <location>
        <begin position="245"/>
        <end position="264"/>
    </location>
</feature>
<evidence type="ECO:0000313" key="6">
    <source>
        <dbReference type="EMBL" id="MDQ0446054.1"/>
    </source>
</evidence>
<sequence>MDAQRIEGAVLAGGPVAAVDGAAPVTSTPVPADTKRAEGTTYGILAALCLSHLLNDLIQSLVPAIYPLLKTSFSLDFGQIGLITLTFQLTSSLLQPVVGFYTDKKPSPFSLTVGMTCSLLGIVLLASAWSYGVLLIAAGMVGIGSSVFHPESSRMARAASGGRYGLAQSVFQVGGNTGQALGPLLAAFIVVPNGQHSVLWFSLAALAGIGVLAWVGRWYRARLAATGRRGGKGGPATAPLPRGKIVATVAILIVLIFSKFFYMASINSYYTFYLMERFHVSVQTSQLCLFVFLGSVATGTLVGGPVGDRIGRKAVIWGSILGVLPFTLALPYANFWVTVALTVPIGMILASAMPAILVYAQELLPGRVGLVGGLFFGLSFGMGGLGAALLGEVADHTSIDFVYRLCAILPAIGLLAAFLPRIKPTS</sequence>
<dbReference type="CDD" id="cd17478">
    <property type="entry name" value="MFS_FsR"/>
    <property type="match status" value="1"/>
</dbReference>
<keyword evidence="2 4" id="KW-1133">Transmembrane helix</keyword>
<keyword evidence="7" id="KW-1185">Reference proteome</keyword>
<protein>
    <submittedName>
        <fullName evidence="6">FSR family fosmidomycin resistance protein-like MFS transporter</fullName>
    </submittedName>
</protein>
<evidence type="ECO:0000256" key="3">
    <source>
        <dbReference type="ARBA" id="ARBA00023136"/>
    </source>
</evidence>
<dbReference type="InterPro" id="IPR020846">
    <property type="entry name" value="MFS_dom"/>
</dbReference>
<feature type="transmembrane region" description="Helical" evidence="4">
    <location>
        <begin position="197"/>
        <end position="219"/>
    </location>
</feature>
<evidence type="ECO:0000313" key="7">
    <source>
        <dbReference type="Proteomes" id="UP001231124"/>
    </source>
</evidence>
<feature type="transmembrane region" description="Helical" evidence="4">
    <location>
        <begin position="339"/>
        <end position="360"/>
    </location>
</feature>
<dbReference type="Gene3D" id="1.20.1250.20">
    <property type="entry name" value="MFS general substrate transporter like domains"/>
    <property type="match status" value="2"/>
</dbReference>
<feature type="domain" description="Major facilitator superfamily (MFS) profile" evidence="5">
    <location>
        <begin position="44"/>
        <end position="425"/>
    </location>
</feature>
<dbReference type="PANTHER" id="PTHR43129">
    <property type="entry name" value="FOSMIDOMYCIN RESISTANCE PROTEIN"/>
    <property type="match status" value="1"/>
</dbReference>
<dbReference type="PANTHER" id="PTHR43129:SF1">
    <property type="entry name" value="FOSMIDOMYCIN RESISTANCE PROTEIN"/>
    <property type="match status" value="1"/>
</dbReference>
<dbReference type="Pfam" id="PF07690">
    <property type="entry name" value="MFS_1"/>
    <property type="match status" value="1"/>
</dbReference>
<reference evidence="6 7" key="1">
    <citation type="submission" date="2023-07" db="EMBL/GenBank/DDBJ databases">
        <title>Genomic Encyclopedia of Type Strains, Phase IV (KMG-IV): sequencing the most valuable type-strain genomes for metagenomic binning, comparative biology and taxonomic classification.</title>
        <authorList>
            <person name="Goeker M."/>
        </authorList>
    </citation>
    <scope>NUCLEOTIDE SEQUENCE [LARGE SCALE GENOMIC DNA]</scope>
    <source>
        <strain evidence="6 7">DSM 19013</strain>
    </source>
</reference>
<proteinExistence type="predicted"/>
<accession>A0ABU0HX42</accession>
<feature type="transmembrane region" description="Helical" evidence="4">
    <location>
        <begin position="284"/>
        <end position="302"/>
    </location>
</feature>
<evidence type="ECO:0000256" key="4">
    <source>
        <dbReference type="SAM" id="Phobius"/>
    </source>
</evidence>
<keyword evidence="3 4" id="KW-0472">Membrane</keyword>
<dbReference type="InterPro" id="IPR011701">
    <property type="entry name" value="MFS"/>
</dbReference>
<organism evidence="6 7">
    <name type="scientific">Methylobacterium aerolatum</name>
    <dbReference type="NCBI Taxonomy" id="418708"/>
    <lineage>
        <taxon>Bacteria</taxon>
        <taxon>Pseudomonadati</taxon>
        <taxon>Pseudomonadota</taxon>
        <taxon>Alphaproteobacteria</taxon>
        <taxon>Hyphomicrobiales</taxon>
        <taxon>Methylobacteriaceae</taxon>
        <taxon>Methylobacterium</taxon>
    </lineage>
</organism>
<evidence type="ECO:0000256" key="2">
    <source>
        <dbReference type="ARBA" id="ARBA00022989"/>
    </source>
</evidence>
<dbReference type="RefSeq" id="WP_238203389.1">
    <property type="nucleotide sequence ID" value="NZ_BPQE01000013.1"/>
</dbReference>
<feature type="transmembrane region" description="Helical" evidence="4">
    <location>
        <begin position="314"/>
        <end position="333"/>
    </location>
</feature>
<dbReference type="SUPFAM" id="SSF103473">
    <property type="entry name" value="MFS general substrate transporter"/>
    <property type="match status" value="1"/>
</dbReference>
<gene>
    <name evidence="6" type="ORF">QO012_000532</name>
</gene>
<dbReference type="EMBL" id="JAUSVP010000001">
    <property type="protein sequence ID" value="MDQ0446054.1"/>
    <property type="molecule type" value="Genomic_DNA"/>
</dbReference>
<name>A0ABU0HX42_9HYPH</name>